<protein>
    <submittedName>
        <fullName evidence="4">Uncharacterized protein YndB with AHSA1/START domain/uncharacterized glyoxalase superfamily protein PhnB</fullName>
    </submittedName>
</protein>
<dbReference type="PANTHER" id="PTHR33990:SF1">
    <property type="entry name" value="PROTEIN YJDN"/>
    <property type="match status" value="1"/>
</dbReference>
<dbReference type="Pfam" id="PF00903">
    <property type="entry name" value="Glyoxalase"/>
    <property type="match status" value="1"/>
</dbReference>
<gene>
    <name evidence="4" type="ORF">FHR86_002636</name>
</gene>
<reference evidence="4 5" key="1">
    <citation type="submission" date="2020-03" db="EMBL/GenBank/DDBJ databases">
        <title>Genomic Encyclopedia of Type Strains, Phase III (KMG-III): the genomes of soil and plant-associated and newly described type strains.</title>
        <authorList>
            <person name="Whitman W."/>
        </authorList>
    </citation>
    <scope>NUCLEOTIDE SEQUENCE [LARGE SCALE GENOMIC DNA]</scope>
    <source>
        <strain evidence="4 5">CECT 4207</strain>
    </source>
</reference>
<dbReference type="Proteomes" id="UP000802392">
    <property type="component" value="Unassembled WGS sequence"/>
</dbReference>
<evidence type="ECO:0000259" key="3">
    <source>
        <dbReference type="Pfam" id="PF08327"/>
    </source>
</evidence>
<dbReference type="InterPro" id="IPR013538">
    <property type="entry name" value="ASHA1/2-like_C"/>
</dbReference>
<dbReference type="SUPFAM" id="SSF55961">
    <property type="entry name" value="Bet v1-like"/>
    <property type="match status" value="1"/>
</dbReference>
<dbReference type="Gene3D" id="3.30.530.20">
    <property type="match status" value="1"/>
</dbReference>
<dbReference type="SUPFAM" id="SSF54593">
    <property type="entry name" value="Glyoxalase/Bleomycin resistance protein/Dihydroxybiphenyl dioxygenase"/>
    <property type="match status" value="1"/>
</dbReference>
<dbReference type="Pfam" id="PF08327">
    <property type="entry name" value="AHSA1"/>
    <property type="match status" value="1"/>
</dbReference>
<evidence type="ECO:0000259" key="2">
    <source>
        <dbReference type="Pfam" id="PF00903"/>
    </source>
</evidence>
<accession>A0ABX0TIC1</accession>
<name>A0ABX0TIC1_9MICC</name>
<dbReference type="InterPro" id="IPR023393">
    <property type="entry name" value="START-like_dom_sf"/>
</dbReference>
<dbReference type="EMBL" id="JAAOZD010000005">
    <property type="protein sequence ID" value="NIJ02295.1"/>
    <property type="molecule type" value="Genomic_DNA"/>
</dbReference>
<dbReference type="InterPro" id="IPR004360">
    <property type="entry name" value="Glyas_Fos-R_dOase_dom"/>
</dbReference>
<keyword evidence="5" id="KW-1185">Reference proteome</keyword>
<evidence type="ECO:0000256" key="1">
    <source>
        <dbReference type="ARBA" id="ARBA00006817"/>
    </source>
</evidence>
<sequence>MEKDPHTLQEGRDRSFTLTVAATRRQVFKAWTEPEHLAWFYNPEMPTPAEPIEVDLRVGGTWKQHMVVNPDLSYPTGGVYLDIEPDKKLVFRWGAVGGWPELDGQAALTAPIVTVQLADSGAATEVALTVEFPEQFTVEEVRQQIDGGTRAGWAATLDRVAGSSALVSTPGPGPFAGPRLYLLFPGTAQEALTFYAGIFGGELSLHSYGDFGRNDGPATAIAHGELSGAVSLAGADAAEGENAVQMQGAMLSLLGTAESSTLHRWFDQLSEGGSVVDPLAPKPWGASDGQVVDRHGLHWLIGYEPESVPEPEA</sequence>
<organism evidence="4 5">
    <name type="scientific">Paenarthrobacter ilicis</name>
    <dbReference type="NCBI Taxonomy" id="43665"/>
    <lineage>
        <taxon>Bacteria</taxon>
        <taxon>Bacillati</taxon>
        <taxon>Actinomycetota</taxon>
        <taxon>Actinomycetes</taxon>
        <taxon>Micrococcales</taxon>
        <taxon>Micrococcaceae</taxon>
        <taxon>Paenarthrobacter</taxon>
    </lineage>
</organism>
<comment type="caution">
    <text evidence="4">The sequence shown here is derived from an EMBL/GenBank/DDBJ whole genome shotgun (WGS) entry which is preliminary data.</text>
</comment>
<dbReference type="Gene3D" id="3.10.180.10">
    <property type="entry name" value="2,3-Dihydroxybiphenyl 1,2-Dioxygenase, domain 1"/>
    <property type="match status" value="1"/>
</dbReference>
<evidence type="ECO:0000313" key="5">
    <source>
        <dbReference type="Proteomes" id="UP000802392"/>
    </source>
</evidence>
<dbReference type="InterPro" id="IPR029068">
    <property type="entry name" value="Glyas_Bleomycin-R_OHBP_Dase"/>
</dbReference>
<feature type="domain" description="Activator of Hsp90 ATPase homologue 1/2-like C-terminal" evidence="3">
    <location>
        <begin position="22"/>
        <end position="159"/>
    </location>
</feature>
<dbReference type="CDD" id="cd07814">
    <property type="entry name" value="SRPBCC_CalC_Aha1-like"/>
    <property type="match status" value="1"/>
</dbReference>
<dbReference type="PANTHER" id="PTHR33990">
    <property type="entry name" value="PROTEIN YJDN-RELATED"/>
    <property type="match status" value="1"/>
</dbReference>
<feature type="domain" description="Glyoxalase/fosfomycin resistance/dioxygenase" evidence="2">
    <location>
        <begin position="182"/>
        <end position="299"/>
    </location>
</feature>
<comment type="similarity">
    <text evidence="1">Belongs to the AHA1 family.</text>
</comment>
<proteinExistence type="inferred from homology"/>
<evidence type="ECO:0000313" key="4">
    <source>
        <dbReference type="EMBL" id="NIJ02295.1"/>
    </source>
</evidence>